<dbReference type="SUPFAM" id="SSF54768">
    <property type="entry name" value="dsRNA-binding domain-like"/>
    <property type="match status" value="1"/>
</dbReference>
<dbReference type="Proteomes" id="UP000663853">
    <property type="component" value="Unassembled WGS sequence"/>
</dbReference>
<protein>
    <submittedName>
        <fullName evidence="1">Uncharacterized protein</fullName>
    </submittedName>
</protein>
<gene>
    <name evidence="1" type="ORF">RDB_LOCUS94607</name>
</gene>
<sequence length="159" mass="18254">MIREPTWLDALNDWKVKSRSKFDWIGDSRRGDDNKVTHIVTPVLTCTVYERPSEDIQMRLRRASSTPLEALNGVKSAVQARLGKKLLLDIYGIIEDNKKEGAHNRFSVTSISFTYKLENWPVTEYKSEGSTKREAQQAAAEKLLRGARYCMFVQKSNRT</sequence>
<organism evidence="1 2">
    <name type="scientific">Rhizoctonia solani</name>
    <dbReference type="NCBI Taxonomy" id="456999"/>
    <lineage>
        <taxon>Eukaryota</taxon>
        <taxon>Fungi</taxon>
        <taxon>Dikarya</taxon>
        <taxon>Basidiomycota</taxon>
        <taxon>Agaricomycotina</taxon>
        <taxon>Agaricomycetes</taxon>
        <taxon>Cantharellales</taxon>
        <taxon>Ceratobasidiaceae</taxon>
        <taxon>Rhizoctonia</taxon>
    </lineage>
</organism>
<comment type="caution">
    <text evidence="1">The sequence shown here is derived from an EMBL/GenBank/DDBJ whole genome shotgun (WGS) entry which is preliminary data.</text>
</comment>
<dbReference type="Gene3D" id="3.30.160.20">
    <property type="match status" value="1"/>
</dbReference>
<evidence type="ECO:0000313" key="1">
    <source>
        <dbReference type="EMBL" id="CAE6485681.1"/>
    </source>
</evidence>
<dbReference type="CDD" id="cd00048">
    <property type="entry name" value="DSRM_SF"/>
    <property type="match status" value="1"/>
</dbReference>
<dbReference type="AlphaFoldDB" id="A0A8H3CK95"/>
<accession>A0A8H3CK95</accession>
<dbReference type="EMBL" id="CAJMXA010002670">
    <property type="protein sequence ID" value="CAE6485681.1"/>
    <property type="molecule type" value="Genomic_DNA"/>
</dbReference>
<proteinExistence type="predicted"/>
<evidence type="ECO:0000313" key="2">
    <source>
        <dbReference type="Proteomes" id="UP000663853"/>
    </source>
</evidence>
<reference evidence="1" key="1">
    <citation type="submission" date="2021-01" db="EMBL/GenBank/DDBJ databases">
        <authorList>
            <person name="Kaushik A."/>
        </authorList>
    </citation>
    <scope>NUCLEOTIDE SEQUENCE</scope>
    <source>
        <strain evidence="1">AG6-10EEA</strain>
    </source>
</reference>
<name>A0A8H3CK95_9AGAM</name>